<gene>
    <name evidence="2" type="ORF">JZO69_10575</name>
</gene>
<evidence type="ECO:0000259" key="1">
    <source>
        <dbReference type="Pfam" id="PF20609"/>
    </source>
</evidence>
<reference evidence="2 3" key="1">
    <citation type="submission" date="2021-03" db="EMBL/GenBank/DDBJ databases">
        <title>Enterococcal diversity collection.</title>
        <authorList>
            <person name="Gilmore M.S."/>
            <person name="Schwartzman J."/>
            <person name="Van Tyne D."/>
            <person name="Martin M."/>
            <person name="Earl A.M."/>
            <person name="Manson A.L."/>
            <person name="Straub T."/>
            <person name="Salamzade R."/>
            <person name="Saavedra J."/>
            <person name="Lebreton F."/>
            <person name="Prichula J."/>
            <person name="Schaufler K."/>
            <person name="Gaca A."/>
            <person name="Sgardioli B."/>
            <person name="Wagenaar J."/>
            <person name="Strong T."/>
        </authorList>
    </citation>
    <scope>NUCLEOTIDE SEQUENCE [LARGE SCALE GENOMIC DNA]</scope>
    <source>
        <strain evidence="2 3">DIV0869a</strain>
    </source>
</reference>
<evidence type="ECO:0000313" key="2">
    <source>
        <dbReference type="EMBL" id="MBO0440807.1"/>
    </source>
</evidence>
<proteinExistence type="predicted"/>
<organism evidence="2 3">
    <name type="scientific">Candidatus Enterococcus ikei</name>
    <dbReference type="NCBI Taxonomy" id="2815326"/>
    <lineage>
        <taxon>Bacteria</taxon>
        <taxon>Bacillati</taxon>
        <taxon>Bacillota</taxon>
        <taxon>Bacilli</taxon>
        <taxon>Lactobacillales</taxon>
        <taxon>Enterococcaceae</taxon>
        <taxon>Enterococcus</taxon>
    </lineage>
</organism>
<dbReference type="InterPro" id="IPR046762">
    <property type="entry name" value="pAdhesive_17"/>
</dbReference>
<dbReference type="Pfam" id="PF20609">
    <property type="entry name" value="pAdhesive_17"/>
    <property type="match status" value="1"/>
</dbReference>
<dbReference type="Proteomes" id="UP000664632">
    <property type="component" value="Unassembled WGS sequence"/>
</dbReference>
<name>A0ABS3GZY2_9ENTE</name>
<evidence type="ECO:0000313" key="3">
    <source>
        <dbReference type="Proteomes" id="UP000664632"/>
    </source>
</evidence>
<accession>A0ABS3GZY2</accession>
<comment type="caution">
    <text evidence="2">The sequence shown here is derived from an EMBL/GenBank/DDBJ whole genome shotgun (WGS) entry which is preliminary data.</text>
</comment>
<keyword evidence="3" id="KW-1185">Reference proteome</keyword>
<dbReference type="EMBL" id="JAFLWD010000025">
    <property type="protein sequence ID" value="MBO0440807.1"/>
    <property type="molecule type" value="Genomic_DNA"/>
</dbReference>
<protein>
    <recommendedName>
        <fullName evidence="1">Putative adhesive domain-containing protein</fullName>
    </recommendedName>
</protein>
<sequence length="832" mass="88024">MKKRFRSIITLVGTTALLSAAVIPSSLLFFRDNGEYKVSAAESANAADLADVSILKGTQLSSNNGTIINDGVKLEKNEDSTYDLDLSFKGTAVADVGLVSPKVIVFAIPEELRGKIDGPIVINANAKLLPIVPGDVPVVKDLILNVGGLVTKLLGLAKPLGLQLDSLEKAFEGLNTLQDLGSYHASVEGKLSPDGKYVMVDFTDGLGQYVRSTYANLFNPLKEAVDGLKFTGLLAILNPVLNLLKPAVNGLLDLVGKIANGTSDVLTQALQANVLGDVVFDFSTKVSDVTAEKAKVTAMAVNKPVIDLELLNTIHANGDAINLYFDKVEEDPLADYPVAKPVVEDILEGVTSLNGSVAITQPVPEGVSFKAKLELPNGTILSGTVNEDGTFAIPFDDYAPQGNDQLKIVIEASVGQYSKTSEPEIKQVIADPFVKYPIAKPVVEDVIEGMTSLKGNASIIQPVPEGVVFKAKVELPDGTNLTGTVNSDGNFTIPFSSYQPQSNDQLKVVIEASNGKQTKVSEPEIKQVLADPFIHYVVTKPVIGDVLEGALSLSGSVDLSQPIPNGVNFTVKVALPDGTNLTASINEDGSFTIPFGKYQPQGNDLLKVTVEASDGKRTNVSEPEIKQVIVDPFKNYQVPKPQFKTVNEGSKVITGSIALTNVPAGTKLFMQVQFSDGSVRKVAIETDGTFSIPVADKNLKEGNPLRLVTVAEHAQSLKGKESDSVVFAVGKIPSLEGYVVPTPVVAPIFVGDTAIKGTVKIVNPPEGTQFKVRVRFPGNVYEETPVNADGTFSLDISGRQLAAGTSITFNTAATLGTESAASGRTIVSVGAK</sequence>
<feature type="domain" description="Putative adhesive" evidence="1">
    <location>
        <begin position="47"/>
        <end position="316"/>
    </location>
</feature>
<dbReference type="RefSeq" id="WP_207112842.1">
    <property type="nucleotide sequence ID" value="NZ_JAFLWD010000025.1"/>
</dbReference>